<keyword evidence="9" id="KW-1185">Reference proteome</keyword>
<dbReference type="EMBL" id="CATQJA010002654">
    <property type="protein sequence ID" value="CAJ0578795.1"/>
    <property type="molecule type" value="Genomic_DNA"/>
</dbReference>
<comment type="pathway">
    <text evidence="7">Protein modification; protein glycosylation.</text>
</comment>
<dbReference type="Pfam" id="PF08285">
    <property type="entry name" value="DPM3"/>
    <property type="match status" value="1"/>
</dbReference>
<keyword evidence="3 7" id="KW-0812">Transmembrane</keyword>
<organism evidence="8 9">
    <name type="scientific">Mesorhabditis spiculigera</name>
    <dbReference type="NCBI Taxonomy" id="96644"/>
    <lineage>
        <taxon>Eukaryota</taxon>
        <taxon>Metazoa</taxon>
        <taxon>Ecdysozoa</taxon>
        <taxon>Nematoda</taxon>
        <taxon>Chromadorea</taxon>
        <taxon>Rhabditida</taxon>
        <taxon>Rhabditina</taxon>
        <taxon>Rhabditomorpha</taxon>
        <taxon>Rhabditoidea</taxon>
        <taxon>Rhabditidae</taxon>
        <taxon>Mesorhabditinae</taxon>
        <taxon>Mesorhabditis</taxon>
    </lineage>
</organism>
<evidence type="ECO:0000256" key="7">
    <source>
        <dbReference type="RuleBase" id="RU365085"/>
    </source>
</evidence>
<comment type="subcellular location">
    <subcellularLocation>
        <location evidence="1 7">Endoplasmic reticulum membrane</location>
        <topology evidence="1 7">Multi-pass membrane protein</topology>
    </subcellularLocation>
</comment>
<gene>
    <name evidence="8" type="ORF">MSPICULIGERA_LOCUS17036</name>
</gene>
<comment type="caution">
    <text evidence="8">The sequence shown here is derived from an EMBL/GenBank/DDBJ whole genome shotgun (WGS) entry which is preliminary data.</text>
</comment>
<evidence type="ECO:0000313" key="9">
    <source>
        <dbReference type="Proteomes" id="UP001177023"/>
    </source>
</evidence>
<dbReference type="AlphaFoldDB" id="A0AA36GAT6"/>
<feature type="non-terminal residue" evidence="8">
    <location>
        <position position="1"/>
    </location>
</feature>
<evidence type="ECO:0000256" key="3">
    <source>
        <dbReference type="ARBA" id="ARBA00022692"/>
    </source>
</evidence>
<accession>A0AA36GAT6</accession>
<dbReference type="InterPro" id="IPR013174">
    <property type="entry name" value="DPM3"/>
</dbReference>
<comment type="similarity">
    <text evidence="2 7">Belongs to the DPM3 family.</text>
</comment>
<feature type="transmembrane region" description="Helical" evidence="7">
    <location>
        <begin position="6"/>
        <end position="26"/>
    </location>
</feature>
<sequence>MATQAFLFATYIAAFAVTWALAIAYYQQGASTPPHLILFAPIYLVIACGINGVLQIAQKVYNFDDCIAAKQELVGEIDEARKTLKFLNE</sequence>
<feature type="transmembrane region" description="Helical" evidence="7">
    <location>
        <begin position="38"/>
        <end position="57"/>
    </location>
</feature>
<evidence type="ECO:0000256" key="6">
    <source>
        <dbReference type="ARBA" id="ARBA00023136"/>
    </source>
</evidence>
<reference evidence="8" key="1">
    <citation type="submission" date="2023-06" db="EMBL/GenBank/DDBJ databases">
        <authorList>
            <person name="Delattre M."/>
        </authorList>
    </citation>
    <scope>NUCLEOTIDE SEQUENCE</scope>
    <source>
        <strain evidence="8">AF72</strain>
    </source>
</reference>
<name>A0AA36GAT6_9BILA</name>
<keyword evidence="4 7" id="KW-0256">Endoplasmic reticulum</keyword>
<dbReference type="GO" id="GO:0005789">
    <property type="term" value="C:endoplasmic reticulum membrane"/>
    <property type="evidence" value="ECO:0007669"/>
    <property type="project" value="UniProtKB-SubCell"/>
</dbReference>
<evidence type="ECO:0000313" key="8">
    <source>
        <dbReference type="EMBL" id="CAJ0578795.1"/>
    </source>
</evidence>
<comment type="subunit">
    <text evidence="7">Component of the dolichol-phosphate mannose (DPM) synthase complex.</text>
</comment>
<evidence type="ECO:0000256" key="1">
    <source>
        <dbReference type="ARBA" id="ARBA00004477"/>
    </source>
</evidence>
<proteinExistence type="inferred from homology"/>
<dbReference type="Proteomes" id="UP001177023">
    <property type="component" value="Unassembled WGS sequence"/>
</dbReference>
<evidence type="ECO:0000256" key="5">
    <source>
        <dbReference type="ARBA" id="ARBA00022989"/>
    </source>
</evidence>
<evidence type="ECO:0000256" key="4">
    <source>
        <dbReference type="ARBA" id="ARBA00022824"/>
    </source>
</evidence>
<keyword evidence="5 7" id="KW-1133">Transmembrane helix</keyword>
<keyword evidence="6 7" id="KW-0472">Membrane</keyword>
<evidence type="ECO:0000256" key="2">
    <source>
        <dbReference type="ARBA" id="ARBA00010430"/>
    </source>
</evidence>
<comment type="function">
    <text evidence="7">Stabilizer subunit of the dolichol-phosphate mannose (DPM) synthase complex; tethers catalytic subunit to the ER.</text>
</comment>
<protein>
    <recommendedName>
        <fullName evidence="7">Dolichol-phosphate mannosyltransferase subunit 3</fullName>
    </recommendedName>
</protein>